<feature type="domain" description="MOFRL" evidence="1">
    <location>
        <begin position="338"/>
        <end position="441"/>
    </location>
</feature>
<dbReference type="InterPro" id="IPR037035">
    <property type="entry name" value="GK-like_C_sf"/>
</dbReference>
<dbReference type="PANTHER" id="PTHR12227:SF0">
    <property type="entry name" value="GLYCERATE KINASE"/>
    <property type="match status" value="1"/>
</dbReference>
<dbReference type="RefSeq" id="WP_014453604.1">
    <property type="nucleotide sequence ID" value="NC_017096.1"/>
</dbReference>
<dbReference type="Proteomes" id="UP000004793">
    <property type="component" value="Chromosome"/>
</dbReference>
<dbReference type="Pfam" id="PF13660">
    <property type="entry name" value="DUF4147"/>
    <property type="match status" value="1"/>
</dbReference>
<evidence type="ECO:0000313" key="4">
    <source>
        <dbReference type="Proteomes" id="UP000004793"/>
    </source>
</evidence>
<evidence type="ECO:0000313" key="3">
    <source>
        <dbReference type="EMBL" id="BAL81207.1"/>
    </source>
</evidence>
<evidence type="ECO:0000259" key="2">
    <source>
        <dbReference type="Pfam" id="PF13660"/>
    </source>
</evidence>
<evidence type="ECO:0000259" key="1">
    <source>
        <dbReference type="Pfam" id="PF05161"/>
    </source>
</evidence>
<dbReference type="InterPro" id="IPR038614">
    <property type="entry name" value="GK_N_sf"/>
</dbReference>
<dbReference type="InterPro" id="IPR007835">
    <property type="entry name" value="MOFRL"/>
</dbReference>
<dbReference type="EMBL" id="AP012051">
    <property type="protein sequence ID" value="BAL81207.1"/>
    <property type="molecule type" value="Genomic_DNA"/>
</dbReference>
<keyword evidence="4" id="KW-1185">Reference proteome</keyword>
<protein>
    <submittedName>
        <fullName evidence="3">Glycerate kinase</fullName>
        <ecNumber evidence="3">2.7.1.31</ecNumber>
    </submittedName>
</protein>
<dbReference type="GO" id="GO:0005737">
    <property type="term" value="C:cytoplasm"/>
    <property type="evidence" value="ECO:0007669"/>
    <property type="project" value="TreeGrafter"/>
</dbReference>
<dbReference type="Gene3D" id="3.40.50.10180">
    <property type="entry name" value="Glycerate kinase, MOFRL-like N-terminal domain"/>
    <property type="match status" value="1"/>
</dbReference>
<dbReference type="EC" id="2.7.1.31" evidence="3"/>
<dbReference type="PANTHER" id="PTHR12227">
    <property type="entry name" value="GLYCERATE KINASE"/>
    <property type="match status" value="1"/>
</dbReference>
<dbReference type="InterPro" id="IPR025286">
    <property type="entry name" value="MOFRL_assoc_dom"/>
</dbReference>
<dbReference type="AlphaFoldDB" id="A0A7U6GF62"/>
<gene>
    <name evidence="3" type="ordered locus">CSE_10810</name>
</gene>
<dbReference type="GO" id="GO:0008887">
    <property type="term" value="F:glycerate kinase activity"/>
    <property type="evidence" value="ECO:0007669"/>
    <property type="project" value="UniProtKB-EC"/>
</dbReference>
<proteinExistence type="predicted"/>
<dbReference type="OrthoDB" id="9766552at2"/>
<organism evidence="3 4">
    <name type="scientific">Caldisericum exile (strain DSM 21853 / NBRC 104410 / AZM16c01)</name>
    <dbReference type="NCBI Taxonomy" id="511051"/>
    <lineage>
        <taxon>Bacteria</taxon>
        <taxon>Pseudomonadati</taxon>
        <taxon>Caldisericota/Cryosericota group</taxon>
        <taxon>Caldisericota</taxon>
        <taxon>Caldisericia</taxon>
        <taxon>Caldisericales</taxon>
        <taxon>Caldisericaceae</taxon>
        <taxon>Caldisericum</taxon>
    </lineage>
</organism>
<keyword evidence="3" id="KW-0808">Transferase</keyword>
<dbReference type="SUPFAM" id="SSF82544">
    <property type="entry name" value="GckA/TtuD-like"/>
    <property type="match status" value="1"/>
</dbReference>
<dbReference type="KEGG" id="cex:CSE_10810"/>
<keyword evidence="3" id="KW-0418">Kinase</keyword>
<feature type="domain" description="MOFRL-associated" evidence="2">
    <location>
        <begin position="23"/>
        <end position="251"/>
    </location>
</feature>
<dbReference type="Pfam" id="PF05161">
    <property type="entry name" value="MOFRL"/>
    <property type="match status" value="1"/>
</dbReference>
<name>A0A7U6GF62_CALEA</name>
<dbReference type="InterPro" id="IPR039760">
    <property type="entry name" value="MOFRL_protein"/>
</dbReference>
<dbReference type="Gene3D" id="3.40.1480.10">
    <property type="entry name" value="MOFRL domain"/>
    <property type="match status" value="1"/>
</dbReference>
<accession>A0A7U6GF62</accession>
<sequence length="448" mass="48856">MIDVEKLVQNTDKEELKNYRMHVLNALNAALQSVDPYNSVKNFVKKLDDTLEISSEVYDLTDFSRIYVIAFGKASIKMFNAISEIVNIDKGIVVSNVYKEIDMPNVKFIQGGHPIPDQKSIEAGNEILNLAGETDASTLTFVLISGGGSALVENPLIDLTRLQDLTKALMKKGADINELNAVRKHLSKIKGGKLLKNLKGTVVSLIISDVIFDPLDVIASGPTYFDSTTFSDALSVLKKYGLDLEFDDTVKIFEKGLNGQIQETLKRDEKLNCTFQNHIIASNYIANRAMLEYFGKIGLNILYLGPAVQGITSSVAKMIAGIGRSIDLGYMDIKKPVAVVFGGETTVEVKGNGVGGRNSEFTLYMVKYLQETNFVFASIGTDGIDGVSPAAGAIADSRTFEKAKSLNLDLNKFLENNDSFTFFDRLGDAIITGPTGTNVADVALLLIF</sequence>
<reference evidence="3 4" key="1">
    <citation type="submission" date="2011-01" db="EMBL/GenBank/DDBJ databases">
        <title>Whole genome sequence of Caldisericum exile AZM16c01.</title>
        <authorList>
            <person name="Narita-Yamada S."/>
            <person name="Kawakoshi A."/>
            <person name="Nakamura S."/>
            <person name="Sasagawa M."/>
            <person name="Fukada J."/>
            <person name="Sekine M."/>
            <person name="Kato Y."/>
            <person name="Fukai R."/>
            <person name="Sasaki K."/>
            <person name="Hanamaki A."/>
            <person name="Narita H."/>
            <person name="Konno Y."/>
            <person name="Mori K."/>
            <person name="Yamazaki S."/>
            <person name="Suzuki K."/>
            <person name="Fujita N."/>
        </authorList>
    </citation>
    <scope>NUCLEOTIDE SEQUENCE [LARGE SCALE GENOMIC DNA]</scope>
    <source>
        <strain evidence="4">DSM 21853 / NBRC 104410 / AZM16c01</strain>
    </source>
</reference>